<accession>A0AAD7E4J5</accession>
<sequence>MANVEFDLVVGVDIAGEVYGEEFISLYEIDIQSRVDKSSLGTIKLQLIDVGKVPSSGENFFYSLDNLTRELGEFATLFSDTGVLLKKVENAGTKVWRSQELLSSGMYAIIEEIDIKDAQKRGMGIGSAAIRRLFEIPKFQMIDFIFVAPGLLTVYEDNPAGGLFAGYSPMEREGRQVRLNRVVRFYHKLGFRRLGNSKFLCLSRAPDHRSRSVAIQDDAEEKEPPPPQTEEEHMRYMLLTGLPYRPPVNP</sequence>
<dbReference type="EMBL" id="JARJCW010000003">
    <property type="protein sequence ID" value="KAJ7227176.1"/>
    <property type="molecule type" value="Genomic_DNA"/>
</dbReference>
<comment type="caution">
    <text evidence="2">The sequence shown here is derived from an EMBL/GenBank/DDBJ whole genome shotgun (WGS) entry which is preliminary data.</text>
</comment>
<evidence type="ECO:0000313" key="3">
    <source>
        <dbReference type="Proteomes" id="UP001219525"/>
    </source>
</evidence>
<reference evidence="2" key="1">
    <citation type="submission" date="2023-03" db="EMBL/GenBank/DDBJ databases">
        <title>Massive genome expansion in bonnet fungi (Mycena s.s.) driven by repeated elements and novel gene families across ecological guilds.</title>
        <authorList>
            <consortium name="Lawrence Berkeley National Laboratory"/>
            <person name="Harder C.B."/>
            <person name="Miyauchi S."/>
            <person name="Viragh M."/>
            <person name="Kuo A."/>
            <person name="Thoen E."/>
            <person name="Andreopoulos B."/>
            <person name="Lu D."/>
            <person name="Skrede I."/>
            <person name="Drula E."/>
            <person name="Henrissat B."/>
            <person name="Morin E."/>
            <person name="Kohler A."/>
            <person name="Barry K."/>
            <person name="LaButti K."/>
            <person name="Morin E."/>
            <person name="Salamov A."/>
            <person name="Lipzen A."/>
            <person name="Mereny Z."/>
            <person name="Hegedus B."/>
            <person name="Baldrian P."/>
            <person name="Stursova M."/>
            <person name="Weitz H."/>
            <person name="Taylor A."/>
            <person name="Grigoriev I.V."/>
            <person name="Nagy L.G."/>
            <person name="Martin F."/>
            <person name="Kauserud H."/>
        </authorList>
    </citation>
    <scope>NUCLEOTIDE SEQUENCE</scope>
    <source>
        <strain evidence="2">9144</strain>
    </source>
</reference>
<protein>
    <submittedName>
        <fullName evidence="2">Uncharacterized protein</fullName>
    </submittedName>
</protein>
<evidence type="ECO:0000256" key="1">
    <source>
        <dbReference type="SAM" id="MobiDB-lite"/>
    </source>
</evidence>
<dbReference type="Proteomes" id="UP001219525">
    <property type="component" value="Unassembled WGS sequence"/>
</dbReference>
<proteinExistence type="predicted"/>
<keyword evidence="3" id="KW-1185">Reference proteome</keyword>
<dbReference type="AlphaFoldDB" id="A0AAD7E4J5"/>
<evidence type="ECO:0000313" key="2">
    <source>
        <dbReference type="EMBL" id="KAJ7227176.1"/>
    </source>
</evidence>
<feature type="region of interest" description="Disordered" evidence="1">
    <location>
        <begin position="211"/>
        <end position="232"/>
    </location>
</feature>
<organism evidence="2 3">
    <name type="scientific">Mycena pura</name>
    <dbReference type="NCBI Taxonomy" id="153505"/>
    <lineage>
        <taxon>Eukaryota</taxon>
        <taxon>Fungi</taxon>
        <taxon>Dikarya</taxon>
        <taxon>Basidiomycota</taxon>
        <taxon>Agaricomycotina</taxon>
        <taxon>Agaricomycetes</taxon>
        <taxon>Agaricomycetidae</taxon>
        <taxon>Agaricales</taxon>
        <taxon>Marasmiineae</taxon>
        <taxon>Mycenaceae</taxon>
        <taxon>Mycena</taxon>
    </lineage>
</organism>
<gene>
    <name evidence="2" type="ORF">GGX14DRAFT_628620</name>
</gene>
<name>A0AAD7E4J5_9AGAR</name>